<keyword evidence="10" id="KW-1185">Reference proteome</keyword>
<feature type="transmembrane region" description="Helical" evidence="7">
    <location>
        <begin position="218"/>
        <end position="239"/>
    </location>
</feature>
<evidence type="ECO:0000256" key="1">
    <source>
        <dbReference type="ARBA" id="ARBA00004651"/>
    </source>
</evidence>
<feature type="transmembrane region" description="Helical" evidence="7">
    <location>
        <begin position="310"/>
        <end position="337"/>
    </location>
</feature>
<accession>D4ZBS1</accession>
<keyword evidence="4 7" id="KW-0812">Transmembrane</keyword>
<organism evidence="9 10">
    <name type="scientific">Shewanella violacea (strain JCM 10179 / CIP 106290 / LMG 19151 / DSS12)</name>
    <dbReference type="NCBI Taxonomy" id="637905"/>
    <lineage>
        <taxon>Bacteria</taxon>
        <taxon>Pseudomonadati</taxon>
        <taxon>Pseudomonadota</taxon>
        <taxon>Gammaproteobacteria</taxon>
        <taxon>Alteromonadales</taxon>
        <taxon>Shewanellaceae</taxon>
        <taxon>Shewanella</taxon>
    </lineage>
</organism>
<feature type="transmembrane region" description="Helical" evidence="7">
    <location>
        <begin position="402"/>
        <end position="420"/>
    </location>
</feature>
<gene>
    <name evidence="9" type="primary">cstA</name>
    <name evidence="9" type="ordered locus">SVI_3495</name>
</gene>
<dbReference type="HOGENOM" id="CLU_010531_3_1_6"/>
<dbReference type="PANTHER" id="PTHR30252:SF4">
    <property type="entry name" value="CARBON STARVATION"/>
    <property type="match status" value="1"/>
</dbReference>
<feature type="transmembrane region" description="Helical" evidence="7">
    <location>
        <begin position="458"/>
        <end position="482"/>
    </location>
</feature>
<dbReference type="InterPro" id="IPR051605">
    <property type="entry name" value="CstA"/>
</dbReference>
<sequence length="522" mass="57234">MYSVMLLDLMSELADTRWNLHYKVWMIKMLIFIICIALLLLAYKFYSPFVERQAGIDKNAKTPQARFADGVDYVEVHPVKAFLIQFLNIAGVGPIFGPILGAIYGPIALVWIVLGNIIGGAVHDYFSGVLSIKEDGKSLPEIAGRYFNVYAKGVMLIFTAMLLFFVGVVFIMSPAGLLSNLEYFKGTILANNTFWVLVILAYYFLATMLPIDKIITKLYPIFGLLMIVMTVSIAVALLISAPQLPEVGDIFAYFDHSHYNNDLLEPNPDGLPVWPLLFVTITCGAISGFHSTQAPIMARCLTNEKYVRPVYYGAMMCEGIVACVWALAGIAAFPGGYMELKSILDLGGPGMVVNQVATTYLGVAGGIMAIIAVAVFPITSGDTAFRSLRLTIIDAFKIPQNVRNRLLVAVPILVIAYFMTKIDFTLIWRYFAFSNMLLSTSVLWLATKYLFDRGAFHWIVSLPAIGGTSVTVSYIMTAGIGLGLPQPLSQPVGIAVGVISLIALILAHQKRKPVKSEAETES</sequence>
<feature type="domain" description="CstA N-terminal" evidence="8">
    <location>
        <begin position="29"/>
        <end position="172"/>
    </location>
</feature>
<dbReference type="Pfam" id="PF02554">
    <property type="entry name" value="CstA"/>
    <property type="match status" value="2"/>
</dbReference>
<comment type="similarity">
    <text evidence="2">Belongs to the peptide transporter carbon starvation (CstA) (TC 2.A.114) family.</text>
</comment>
<keyword evidence="6 7" id="KW-0472">Membrane</keyword>
<reference evidence="10" key="1">
    <citation type="journal article" date="2010" name="Mol. Biosyst.">
        <title>Complete genome sequence and comparative analysis of Shewanella violacea, a psychrophilic and piezophilic bacterium from deep sea floor sediments.</title>
        <authorList>
            <person name="Aono E."/>
            <person name="Baba T."/>
            <person name="Ara T."/>
            <person name="Nishi T."/>
            <person name="Nakamichi T."/>
            <person name="Inamoto E."/>
            <person name="Toyonaga H."/>
            <person name="Hasegawa M."/>
            <person name="Takai Y."/>
            <person name="Okumura Y."/>
            <person name="Baba M."/>
            <person name="Tomita M."/>
            <person name="Kato C."/>
            <person name="Oshima T."/>
            <person name="Nakasone K."/>
            <person name="Mori H."/>
        </authorList>
    </citation>
    <scope>NUCLEOTIDE SEQUENCE [LARGE SCALE GENOMIC DNA]</scope>
    <source>
        <strain evidence="10">JCM 10179 / CIP 106290 / LMG 19151 / DSS12</strain>
    </source>
</reference>
<dbReference type="eggNOG" id="COG1966">
    <property type="taxonomic scope" value="Bacteria"/>
</dbReference>
<evidence type="ECO:0000256" key="2">
    <source>
        <dbReference type="ARBA" id="ARBA00007755"/>
    </source>
</evidence>
<feature type="transmembrane region" description="Helical" evidence="7">
    <location>
        <begin position="193"/>
        <end position="211"/>
    </location>
</feature>
<feature type="transmembrane region" description="Helical" evidence="7">
    <location>
        <begin position="20"/>
        <end position="43"/>
    </location>
</feature>
<feature type="transmembrane region" description="Helical" evidence="7">
    <location>
        <begin position="153"/>
        <end position="173"/>
    </location>
</feature>
<dbReference type="InterPro" id="IPR003706">
    <property type="entry name" value="CstA_N"/>
</dbReference>
<dbReference type="GO" id="GO:0009267">
    <property type="term" value="P:cellular response to starvation"/>
    <property type="evidence" value="ECO:0007669"/>
    <property type="project" value="InterPro"/>
</dbReference>
<dbReference type="AlphaFoldDB" id="D4ZBS1"/>
<dbReference type="GO" id="GO:0005886">
    <property type="term" value="C:plasma membrane"/>
    <property type="evidence" value="ECO:0007669"/>
    <property type="project" value="UniProtKB-SubCell"/>
</dbReference>
<evidence type="ECO:0000313" key="10">
    <source>
        <dbReference type="Proteomes" id="UP000002350"/>
    </source>
</evidence>
<dbReference type="Proteomes" id="UP000002350">
    <property type="component" value="Chromosome"/>
</dbReference>
<dbReference type="PANTHER" id="PTHR30252">
    <property type="entry name" value="INNER MEMBRANE PEPTIDE TRANSPORTER"/>
    <property type="match status" value="1"/>
</dbReference>
<feature type="domain" description="CstA N-terminal" evidence="8">
    <location>
        <begin position="178"/>
        <end position="343"/>
    </location>
</feature>
<dbReference type="KEGG" id="svo:SVI_3495"/>
<comment type="subcellular location">
    <subcellularLocation>
        <location evidence="1">Cell membrane</location>
        <topology evidence="1">Multi-pass membrane protein</topology>
    </subcellularLocation>
</comment>
<feature type="transmembrane region" description="Helical" evidence="7">
    <location>
        <begin position="426"/>
        <end position="446"/>
    </location>
</feature>
<evidence type="ECO:0000259" key="8">
    <source>
        <dbReference type="Pfam" id="PF02554"/>
    </source>
</evidence>
<evidence type="ECO:0000256" key="6">
    <source>
        <dbReference type="ARBA" id="ARBA00023136"/>
    </source>
</evidence>
<dbReference type="STRING" id="637905.SVI_3495"/>
<proteinExistence type="inferred from homology"/>
<evidence type="ECO:0000256" key="3">
    <source>
        <dbReference type="ARBA" id="ARBA00022475"/>
    </source>
</evidence>
<feature type="transmembrane region" description="Helical" evidence="7">
    <location>
        <begin position="488"/>
        <end position="507"/>
    </location>
</feature>
<feature type="transmembrane region" description="Helical" evidence="7">
    <location>
        <begin position="271"/>
        <end position="289"/>
    </location>
</feature>
<feature type="transmembrane region" description="Helical" evidence="7">
    <location>
        <begin position="82"/>
        <end position="104"/>
    </location>
</feature>
<evidence type="ECO:0000256" key="7">
    <source>
        <dbReference type="SAM" id="Phobius"/>
    </source>
</evidence>
<dbReference type="EMBL" id="AP011177">
    <property type="protein sequence ID" value="BAJ03466.1"/>
    <property type="molecule type" value="Genomic_DNA"/>
</dbReference>
<feature type="transmembrane region" description="Helical" evidence="7">
    <location>
        <begin position="357"/>
        <end position="381"/>
    </location>
</feature>
<protein>
    <submittedName>
        <fullName evidence="9">Carbon starvation protein A</fullName>
    </submittedName>
</protein>
<feature type="transmembrane region" description="Helical" evidence="7">
    <location>
        <begin position="110"/>
        <end position="132"/>
    </location>
</feature>
<keyword evidence="5 7" id="KW-1133">Transmembrane helix</keyword>
<evidence type="ECO:0000256" key="5">
    <source>
        <dbReference type="ARBA" id="ARBA00022989"/>
    </source>
</evidence>
<evidence type="ECO:0000256" key="4">
    <source>
        <dbReference type="ARBA" id="ARBA00022692"/>
    </source>
</evidence>
<evidence type="ECO:0000313" key="9">
    <source>
        <dbReference type="EMBL" id="BAJ03466.1"/>
    </source>
</evidence>
<keyword evidence="3" id="KW-1003">Cell membrane</keyword>
<name>D4ZBS1_SHEVD</name>